<feature type="transmembrane region" description="Helical" evidence="2">
    <location>
        <begin position="120"/>
        <end position="141"/>
    </location>
</feature>
<feature type="transmembrane region" description="Helical" evidence="2">
    <location>
        <begin position="161"/>
        <end position="182"/>
    </location>
</feature>
<name>A0A9W7XN73_9FUNG</name>
<keyword evidence="2" id="KW-0472">Membrane</keyword>
<protein>
    <recommendedName>
        <fullName evidence="5">G-protein coupled receptors family 3 profile domain-containing protein</fullName>
    </recommendedName>
</protein>
<feature type="transmembrane region" description="Helical" evidence="2">
    <location>
        <begin position="77"/>
        <end position="99"/>
    </location>
</feature>
<evidence type="ECO:0000313" key="4">
    <source>
        <dbReference type="Proteomes" id="UP001145021"/>
    </source>
</evidence>
<feature type="transmembrane region" description="Helical" evidence="2">
    <location>
        <begin position="228"/>
        <end position="246"/>
    </location>
</feature>
<gene>
    <name evidence="3" type="ORF">LPJ64_002390</name>
</gene>
<evidence type="ECO:0000256" key="2">
    <source>
        <dbReference type="SAM" id="Phobius"/>
    </source>
</evidence>
<evidence type="ECO:0000256" key="1">
    <source>
        <dbReference type="SAM" id="MobiDB-lite"/>
    </source>
</evidence>
<feature type="compositionally biased region" description="Polar residues" evidence="1">
    <location>
        <begin position="309"/>
        <end position="324"/>
    </location>
</feature>
<organism evidence="3 4">
    <name type="scientific">Coemansia asiatica</name>
    <dbReference type="NCBI Taxonomy" id="1052880"/>
    <lineage>
        <taxon>Eukaryota</taxon>
        <taxon>Fungi</taxon>
        <taxon>Fungi incertae sedis</taxon>
        <taxon>Zoopagomycota</taxon>
        <taxon>Kickxellomycotina</taxon>
        <taxon>Kickxellomycetes</taxon>
        <taxon>Kickxellales</taxon>
        <taxon>Kickxellaceae</taxon>
        <taxon>Coemansia</taxon>
    </lineage>
</organism>
<accession>A0A9W7XN73</accession>
<comment type="caution">
    <text evidence="3">The sequence shown here is derived from an EMBL/GenBank/DDBJ whole genome shotgun (WGS) entry which is preliminary data.</text>
</comment>
<proteinExistence type="predicted"/>
<keyword evidence="4" id="KW-1185">Reference proteome</keyword>
<dbReference type="Proteomes" id="UP001145021">
    <property type="component" value="Unassembled WGS sequence"/>
</dbReference>
<feature type="region of interest" description="Disordered" evidence="1">
    <location>
        <begin position="309"/>
        <end position="346"/>
    </location>
</feature>
<evidence type="ECO:0008006" key="5">
    <source>
        <dbReference type="Google" id="ProtNLM"/>
    </source>
</evidence>
<reference evidence="3" key="1">
    <citation type="submission" date="2022-07" db="EMBL/GenBank/DDBJ databases">
        <title>Phylogenomic reconstructions and comparative analyses of Kickxellomycotina fungi.</title>
        <authorList>
            <person name="Reynolds N.K."/>
            <person name="Stajich J.E."/>
            <person name="Barry K."/>
            <person name="Grigoriev I.V."/>
            <person name="Crous P."/>
            <person name="Smith M.E."/>
        </authorList>
    </citation>
    <scope>NUCLEOTIDE SEQUENCE</scope>
    <source>
        <strain evidence="3">NBRC 105413</strain>
    </source>
</reference>
<feature type="transmembrane region" description="Helical" evidence="2">
    <location>
        <begin position="45"/>
        <end position="65"/>
    </location>
</feature>
<feature type="transmembrane region" description="Helical" evidence="2">
    <location>
        <begin position="194"/>
        <end position="216"/>
    </location>
</feature>
<keyword evidence="2" id="KW-0812">Transmembrane</keyword>
<dbReference type="EMBL" id="JANBOH010000075">
    <property type="protein sequence ID" value="KAJ1646110.1"/>
    <property type="molecule type" value="Genomic_DNA"/>
</dbReference>
<evidence type="ECO:0000313" key="3">
    <source>
        <dbReference type="EMBL" id="KAJ1646110.1"/>
    </source>
</evidence>
<feature type="compositionally biased region" description="Polar residues" evidence="1">
    <location>
        <begin position="334"/>
        <end position="346"/>
    </location>
</feature>
<dbReference type="AlphaFoldDB" id="A0A9W7XN73"/>
<keyword evidence="2" id="KW-1133">Transmembrane helix</keyword>
<feature type="transmembrane region" description="Helical" evidence="2">
    <location>
        <begin position="12"/>
        <end position="33"/>
    </location>
</feature>
<sequence length="346" mass="38304">MAGKTNSAGEIAIVVMCSLVLVTNFAALAYCYIKRNYLPIRSQNLINMYFTYVSMMMSFIGSVFVSNSQFANKEWAVCAVTIGWLGMALGVLMFVALLLMRIYKYINVFLLKRRATGIYFILPVAYLVSVSTMYAILSFVVSPKSGYSYDSKTNMCIVGTPLYVIGVVLLAIQGVIICAMLVKARKMECCFNEFRNMLISVGVCIVCGIIVLALRFVKIGSDNMASGILKIIFMFIPQQVYFFLILGPPIYHSLKHGEEHLAHFIETIEKHGLAPIYEMAGKCSLGEISSMSESGRSRNISMQSGYTEASQFSGNVPAPSSNRIANEETRGTRHVNNASTFSFTEN</sequence>